<dbReference type="PROSITE" id="PS00108">
    <property type="entry name" value="PROTEIN_KINASE_ST"/>
    <property type="match status" value="1"/>
</dbReference>
<dbReference type="InterPro" id="IPR011009">
    <property type="entry name" value="Kinase-like_dom_sf"/>
</dbReference>
<dbReference type="PANTHER" id="PTHR46008:SF2">
    <property type="entry name" value="LEAF RUST 10 DISEASE-RESISTANCE LOCUS RECEPTOR-LIKE PROTEIN KINASE-LIKE 1.4"/>
    <property type="match status" value="1"/>
</dbReference>
<dbReference type="CDD" id="cd14066">
    <property type="entry name" value="STKc_IRAK"/>
    <property type="match status" value="1"/>
</dbReference>
<dbReference type="InterPro" id="IPR032872">
    <property type="entry name" value="WAK_assoc_C"/>
</dbReference>
<evidence type="ECO:0000256" key="2">
    <source>
        <dbReference type="ARBA" id="ARBA00012513"/>
    </source>
</evidence>
<dbReference type="Gene3D" id="3.30.200.20">
    <property type="entry name" value="Phosphorylase Kinase, domain 1"/>
    <property type="match status" value="1"/>
</dbReference>
<evidence type="ECO:0000313" key="24">
    <source>
        <dbReference type="Proteomes" id="UP001418222"/>
    </source>
</evidence>
<accession>A0AAP0AU87</accession>
<keyword evidence="15" id="KW-0325">Glycoprotein</keyword>
<dbReference type="PANTHER" id="PTHR46008">
    <property type="entry name" value="LEAF RUST 10 DISEASE-RESISTANCE LOCUS RECEPTOR-LIKE PROTEIN KINASE-LIKE 1.4"/>
    <property type="match status" value="1"/>
</dbReference>
<name>A0AAP0AU87_9ASPA</name>
<evidence type="ECO:0000256" key="15">
    <source>
        <dbReference type="ARBA" id="ARBA00023180"/>
    </source>
</evidence>
<keyword evidence="5" id="KW-0597">Phosphoprotein</keyword>
<gene>
    <name evidence="23" type="ORF">KSP39_PZI024268</name>
</gene>
<sequence length="672" mass="75525">MFAEMPQRRWYAYFMCLHLLLLLLLPFPALSSESLATNPHYNACSKYSSCKIQQKFNVTYPFSLPQTPAYCGYPGYELICSDHNLAIRIGAEEYIVTFIDYNHRFLIVLSSYFMKNDCPLSFSNTSIDSNLFKYADLVKNLTVYLNCSFVKLPDLPAITCLKSRYINPSYYNLENGPSSFLENLPGKCGLTAAVPVYPPPVENDTDMFEAALKEGFALTWNYDSEWCQGCIDSGGICGFNRARPEDHTCFCPNITRIGTCNSSAHKRNKGLIIAGLSVAGGLAVALFCFLCFLVHAKWKRKMRSGSALFGRIVSFHPSSKSESELFSSLNAPIFKYEELYAATNGFDDSKELGDGGFGTVYKGKLQDGRVVAVKRLYENNYRRVEQFMNEVKILSLLRHQNLVSLYGCTSRHSRELLLVYEFVPNGTVADHLHGPLASKPPLPWHIRMSIAIETADALNYLHSIEPQIIHRDVKTNNILLDGSFHVKVADFGLSRLFPLDATHVSTAPQGTPGYVDPEYHRCYQLTEKSDVYSFGVVLMELISSKPAVDITRERNEINLASMAMNMIQRQELHEFVDQNLGYHSDCSINRMINQVAELGFQCLQSDGEMRPSIKVVLEILRGIEKGGQKKERLEEPDSLKEEALLLKKSPQDSPNSVTVGWVSMGVTPNTSE</sequence>
<dbReference type="SUPFAM" id="SSF56112">
    <property type="entry name" value="Protein kinase-like (PK-like)"/>
    <property type="match status" value="1"/>
</dbReference>
<dbReference type="AlphaFoldDB" id="A0AAP0AU87"/>
<dbReference type="Proteomes" id="UP001418222">
    <property type="component" value="Unassembled WGS sequence"/>
</dbReference>
<evidence type="ECO:0000256" key="7">
    <source>
        <dbReference type="ARBA" id="ARBA00022692"/>
    </source>
</evidence>
<evidence type="ECO:0000256" key="18">
    <source>
        <dbReference type="PROSITE-ProRule" id="PRU10141"/>
    </source>
</evidence>
<reference evidence="23 24" key="1">
    <citation type="journal article" date="2022" name="Nat. Plants">
        <title>Genomes of leafy and leafless Platanthera orchids illuminate the evolution of mycoheterotrophy.</title>
        <authorList>
            <person name="Li M.H."/>
            <person name="Liu K.W."/>
            <person name="Li Z."/>
            <person name="Lu H.C."/>
            <person name="Ye Q.L."/>
            <person name="Zhang D."/>
            <person name="Wang J.Y."/>
            <person name="Li Y.F."/>
            <person name="Zhong Z.M."/>
            <person name="Liu X."/>
            <person name="Yu X."/>
            <person name="Liu D.K."/>
            <person name="Tu X.D."/>
            <person name="Liu B."/>
            <person name="Hao Y."/>
            <person name="Liao X.Y."/>
            <person name="Jiang Y.T."/>
            <person name="Sun W.H."/>
            <person name="Chen J."/>
            <person name="Chen Y.Q."/>
            <person name="Ai Y."/>
            <person name="Zhai J.W."/>
            <person name="Wu S.S."/>
            <person name="Zhou Z."/>
            <person name="Hsiao Y.Y."/>
            <person name="Wu W.L."/>
            <person name="Chen Y.Y."/>
            <person name="Lin Y.F."/>
            <person name="Hsu J.L."/>
            <person name="Li C.Y."/>
            <person name="Wang Z.W."/>
            <person name="Zhao X."/>
            <person name="Zhong W.Y."/>
            <person name="Ma X.K."/>
            <person name="Ma L."/>
            <person name="Huang J."/>
            <person name="Chen G.Z."/>
            <person name="Huang M.Z."/>
            <person name="Huang L."/>
            <person name="Peng D.H."/>
            <person name="Luo Y.B."/>
            <person name="Zou S.Q."/>
            <person name="Chen S.P."/>
            <person name="Lan S."/>
            <person name="Tsai W.C."/>
            <person name="Van de Peer Y."/>
            <person name="Liu Z.J."/>
        </authorList>
    </citation>
    <scope>NUCLEOTIDE SEQUENCE [LARGE SCALE GENOMIC DNA]</scope>
    <source>
        <strain evidence="23">Lor287</strain>
    </source>
</reference>
<dbReference type="GO" id="GO:0005524">
    <property type="term" value="F:ATP binding"/>
    <property type="evidence" value="ECO:0007669"/>
    <property type="project" value="UniProtKB-UniRule"/>
</dbReference>
<keyword evidence="24" id="KW-1185">Reference proteome</keyword>
<keyword evidence="11 18" id="KW-0067">ATP-binding</keyword>
<evidence type="ECO:0000256" key="10">
    <source>
        <dbReference type="ARBA" id="ARBA00022777"/>
    </source>
</evidence>
<dbReference type="InterPro" id="IPR017441">
    <property type="entry name" value="Protein_kinase_ATP_BS"/>
</dbReference>
<dbReference type="Pfam" id="PF13947">
    <property type="entry name" value="GUB_WAK_bind"/>
    <property type="match status" value="1"/>
</dbReference>
<dbReference type="FunFam" id="1.10.510.10:FF:000161">
    <property type="entry name" value="Wall-associated receptor kinase-like 20"/>
    <property type="match status" value="1"/>
</dbReference>
<organism evidence="23 24">
    <name type="scientific">Platanthera zijinensis</name>
    <dbReference type="NCBI Taxonomy" id="2320716"/>
    <lineage>
        <taxon>Eukaryota</taxon>
        <taxon>Viridiplantae</taxon>
        <taxon>Streptophyta</taxon>
        <taxon>Embryophyta</taxon>
        <taxon>Tracheophyta</taxon>
        <taxon>Spermatophyta</taxon>
        <taxon>Magnoliopsida</taxon>
        <taxon>Liliopsida</taxon>
        <taxon>Asparagales</taxon>
        <taxon>Orchidaceae</taxon>
        <taxon>Orchidoideae</taxon>
        <taxon>Orchideae</taxon>
        <taxon>Orchidinae</taxon>
        <taxon>Platanthera</taxon>
    </lineage>
</organism>
<evidence type="ECO:0000256" key="6">
    <source>
        <dbReference type="ARBA" id="ARBA00022679"/>
    </source>
</evidence>
<dbReference type="Pfam" id="PF00069">
    <property type="entry name" value="Pkinase"/>
    <property type="match status" value="1"/>
</dbReference>
<keyword evidence="4" id="KW-0723">Serine/threonine-protein kinase</keyword>
<keyword evidence="9 18" id="KW-0547">Nucleotide-binding</keyword>
<keyword evidence="7 20" id="KW-0812">Transmembrane</keyword>
<keyword evidence="13 20" id="KW-0472">Membrane</keyword>
<feature type="signal peptide" evidence="21">
    <location>
        <begin position="1"/>
        <end position="31"/>
    </location>
</feature>
<comment type="subcellular location">
    <subcellularLocation>
        <location evidence="1">Cell membrane</location>
        <topology evidence="1">Single-pass type I membrane protein</topology>
    </subcellularLocation>
</comment>
<feature type="binding site" evidence="18">
    <location>
        <position position="374"/>
    </location>
    <ligand>
        <name>ATP</name>
        <dbReference type="ChEBI" id="CHEBI:30616"/>
    </ligand>
</feature>
<comment type="caution">
    <text evidence="23">The sequence shown here is derived from an EMBL/GenBank/DDBJ whole genome shotgun (WGS) entry which is preliminary data.</text>
</comment>
<dbReference type="SMART" id="SM00220">
    <property type="entry name" value="S_TKc"/>
    <property type="match status" value="1"/>
</dbReference>
<evidence type="ECO:0000256" key="12">
    <source>
        <dbReference type="ARBA" id="ARBA00022989"/>
    </source>
</evidence>
<evidence type="ECO:0000256" key="3">
    <source>
        <dbReference type="ARBA" id="ARBA00022475"/>
    </source>
</evidence>
<dbReference type="InterPro" id="IPR025287">
    <property type="entry name" value="WAK_GUB"/>
</dbReference>
<evidence type="ECO:0000256" key="9">
    <source>
        <dbReference type="ARBA" id="ARBA00022741"/>
    </source>
</evidence>
<evidence type="ECO:0000256" key="8">
    <source>
        <dbReference type="ARBA" id="ARBA00022729"/>
    </source>
</evidence>
<dbReference type="GO" id="GO:0030247">
    <property type="term" value="F:polysaccharide binding"/>
    <property type="evidence" value="ECO:0007669"/>
    <property type="project" value="InterPro"/>
</dbReference>
<comment type="catalytic activity">
    <reaction evidence="16">
        <text>L-threonyl-[protein] + ATP = O-phospho-L-threonyl-[protein] + ADP + H(+)</text>
        <dbReference type="Rhea" id="RHEA:46608"/>
        <dbReference type="Rhea" id="RHEA-COMP:11060"/>
        <dbReference type="Rhea" id="RHEA-COMP:11605"/>
        <dbReference type="ChEBI" id="CHEBI:15378"/>
        <dbReference type="ChEBI" id="CHEBI:30013"/>
        <dbReference type="ChEBI" id="CHEBI:30616"/>
        <dbReference type="ChEBI" id="CHEBI:61977"/>
        <dbReference type="ChEBI" id="CHEBI:456216"/>
        <dbReference type="EC" id="2.7.11.1"/>
    </reaction>
</comment>
<evidence type="ECO:0000313" key="23">
    <source>
        <dbReference type="EMBL" id="KAK8914605.1"/>
    </source>
</evidence>
<dbReference type="FunFam" id="3.30.200.20:FF:000214">
    <property type="entry name" value="WAK1-OsWAK receptor-like cytoplasmic kinase (OsWAK-RLCK)"/>
    <property type="match status" value="1"/>
</dbReference>
<keyword evidence="3" id="KW-1003">Cell membrane</keyword>
<evidence type="ECO:0000256" key="20">
    <source>
        <dbReference type="SAM" id="Phobius"/>
    </source>
</evidence>
<evidence type="ECO:0000256" key="19">
    <source>
        <dbReference type="SAM" id="MobiDB-lite"/>
    </source>
</evidence>
<comment type="catalytic activity">
    <reaction evidence="17">
        <text>L-seryl-[protein] + ATP = O-phospho-L-seryl-[protein] + ADP + H(+)</text>
        <dbReference type="Rhea" id="RHEA:17989"/>
        <dbReference type="Rhea" id="RHEA-COMP:9863"/>
        <dbReference type="Rhea" id="RHEA-COMP:11604"/>
        <dbReference type="ChEBI" id="CHEBI:15378"/>
        <dbReference type="ChEBI" id="CHEBI:29999"/>
        <dbReference type="ChEBI" id="CHEBI:30616"/>
        <dbReference type="ChEBI" id="CHEBI:83421"/>
        <dbReference type="ChEBI" id="CHEBI:456216"/>
        <dbReference type="EC" id="2.7.11.1"/>
    </reaction>
</comment>
<protein>
    <recommendedName>
        <fullName evidence="2">non-specific serine/threonine protein kinase</fullName>
        <ecNumber evidence="2">2.7.11.1</ecNumber>
    </recommendedName>
</protein>
<feature type="domain" description="Protein kinase" evidence="22">
    <location>
        <begin position="346"/>
        <end position="623"/>
    </location>
</feature>
<keyword evidence="10 23" id="KW-0418">Kinase</keyword>
<evidence type="ECO:0000256" key="21">
    <source>
        <dbReference type="SAM" id="SignalP"/>
    </source>
</evidence>
<feature type="region of interest" description="Disordered" evidence="19">
    <location>
        <begin position="647"/>
        <end position="672"/>
    </location>
</feature>
<dbReference type="EMBL" id="JBBWWQ010000021">
    <property type="protein sequence ID" value="KAK8914605.1"/>
    <property type="molecule type" value="Genomic_DNA"/>
</dbReference>
<dbReference type="Gene3D" id="1.10.510.10">
    <property type="entry name" value="Transferase(Phosphotransferase) domain 1"/>
    <property type="match status" value="1"/>
</dbReference>
<feature type="chain" id="PRO_5042838383" description="non-specific serine/threonine protein kinase" evidence="21">
    <location>
        <begin position="32"/>
        <end position="672"/>
    </location>
</feature>
<feature type="transmembrane region" description="Helical" evidence="20">
    <location>
        <begin position="270"/>
        <end position="294"/>
    </location>
</feature>
<dbReference type="GO" id="GO:0004674">
    <property type="term" value="F:protein serine/threonine kinase activity"/>
    <property type="evidence" value="ECO:0007669"/>
    <property type="project" value="UniProtKB-KW"/>
</dbReference>
<evidence type="ECO:0000256" key="11">
    <source>
        <dbReference type="ARBA" id="ARBA00022840"/>
    </source>
</evidence>
<dbReference type="Pfam" id="PF14380">
    <property type="entry name" value="WAK_assoc"/>
    <property type="match status" value="1"/>
</dbReference>
<dbReference type="GO" id="GO:0005886">
    <property type="term" value="C:plasma membrane"/>
    <property type="evidence" value="ECO:0007669"/>
    <property type="project" value="UniProtKB-SubCell"/>
</dbReference>
<proteinExistence type="predicted"/>
<evidence type="ECO:0000256" key="17">
    <source>
        <dbReference type="ARBA" id="ARBA00048679"/>
    </source>
</evidence>
<evidence type="ECO:0000256" key="13">
    <source>
        <dbReference type="ARBA" id="ARBA00023136"/>
    </source>
</evidence>
<evidence type="ECO:0000256" key="4">
    <source>
        <dbReference type="ARBA" id="ARBA00022527"/>
    </source>
</evidence>
<keyword evidence="6" id="KW-0808">Transferase</keyword>
<dbReference type="PROSITE" id="PS50011">
    <property type="entry name" value="PROTEIN_KINASE_DOM"/>
    <property type="match status" value="1"/>
</dbReference>
<dbReference type="InterPro" id="IPR000719">
    <property type="entry name" value="Prot_kinase_dom"/>
</dbReference>
<dbReference type="EC" id="2.7.11.1" evidence="2"/>
<evidence type="ECO:0000256" key="16">
    <source>
        <dbReference type="ARBA" id="ARBA00047899"/>
    </source>
</evidence>
<evidence type="ECO:0000256" key="1">
    <source>
        <dbReference type="ARBA" id="ARBA00004251"/>
    </source>
</evidence>
<dbReference type="InterPro" id="IPR008271">
    <property type="entry name" value="Ser/Thr_kinase_AS"/>
</dbReference>
<evidence type="ECO:0000259" key="22">
    <source>
        <dbReference type="PROSITE" id="PS50011"/>
    </source>
</evidence>
<keyword evidence="8 21" id="KW-0732">Signal</keyword>
<evidence type="ECO:0000256" key="14">
    <source>
        <dbReference type="ARBA" id="ARBA00023170"/>
    </source>
</evidence>
<keyword evidence="12 20" id="KW-1133">Transmembrane helix</keyword>
<keyword evidence="14" id="KW-0675">Receptor</keyword>
<dbReference type="PROSITE" id="PS00107">
    <property type="entry name" value="PROTEIN_KINASE_ATP"/>
    <property type="match status" value="1"/>
</dbReference>
<evidence type="ECO:0000256" key="5">
    <source>
        <dbReference type="ARBA" id="ARBA00022553"/>
    </source>
</evidence>